<organism evidence="15 16">
    <name type="scientific">Lutibaculum baratangense AMV1</name>
    <dbReference type="NCBI Taxonomy" id="631454"/>
    <lineage>
        <taxon>Bacteria</taxon>
        <taxon>Pseudomonadati</taxon>
        <taxon>Pseudomonadota</taxon>
        <taxon>Alphaproteobacteria</taxon>
        <taxon>Hyphomicrobiales</taxon>
        <taxon>Tepidamorphaceae</taxon>
        <taxon>Lutibaculum</taxon>
    </lineage>
</organism>
<dbReference type="FunFam" id="1.20.140.10:FF:000009">
    <property type="entry name" value="Acyl-CoA dehydrogenase"/>
    <property type="match status" value="1"/>
</dbReference>
<name>V4RCF6_9HYPH</name>
<dbReference type="SUPFAM" id="SSF56645">
    <property type="entry name" value="Acyl-CoA dehydrogenase NM domain-like"/>
    <property type="match status" value="1"/>
</dbReference>
<dbReference type="OrthoDB" id="9802447at2"/>
<dbReference type="eggNOG" id="COG1960">
    <property type="taxonomic scope" value="Bacteria"/>
</dbReference>
<dbReference type="Pfam" id="PF00441">
    <property type="entry name" value="Acyl-CoA_dh_1"/>
    <property type="match status" value="1"/>
</dbReference>
<dbReference type="NCBIfam" id="NF009586">
    <property type="entry name" value="PRK13026.1"/>
    <property type="match status" value="1"/>
</dbReference>
<comment type="pathway">
    <text evidence="2">Lipid metabolism; fatty acid beta-oxidation.</text>
</comment>
<dbReference type="NCBIfam" id="NF007000">
    <property type="entry name" value="PRK09463.1"/>
    <property type="match status" value="1"/>
</dbReference>
<dbReference type="InterPro" id="IPR009075">
    <property type="entry name" value="AcylCo_DH/oxidase_C"/>
</dbReference>
<comment type="caution">
    <text evidence="15">The sequence shown here is derived from an EMBL/GenBank/DDBJ whole genome shotgun (WGS) entry which is preliminary data.</text>
</comment>
<evidence type="ECO:0000256" key="5">
    <source>
        <dbReference type="ARBA" id="ARBA00012040"/>
    </source>
</evidence>
<dbReference type="STRING" id="631454.N177_2796"/>
<dbReference type="GO" id="GO:0004466">
    <property type="term" value="F:long-chain fatty acyl-CoA dehydrogenase activity"/>
    <property type="evidence" value="ECO:0007669"/>
    <property type="project" value="UniProtKB-EC"/>
</dbReference>
<gene>
    <name evidence="15" type="ORF">N177_2796</name>
</gene>
<dbReference type="SUPFAM" id="SSF47203">
    <property type="entry name" value="Acyl-CoA dehydrogenase C-terminal domain-like"/>
    <property type="match status" value="1"/>
</dbReference>
<dbReference type="GO" id="GO:0070991">
    <property type="term" value="F:medium-chain fatty acyl-CoA dehydrogenase activity"/>
    <property type="evidence" value="ECO:0007669"/>
    <property type="project" value="UniProtKB-EC"/>
</dbReference>
<dbReference type="Proteomes" id="UP000017819">
    <property type="component" value="Unassembled WGS sequence"/>
</dbReference>
<keyword evidence="16" id="KW-1185">Reference proteome</keyword>
<evidence type="ECO:0000256" key="9">
    <source>
        <dbReference type="ARBA" id="ARBA00023002"/>
    </source>
</evidence>
<comment type="catalytic activity">
    <reaction evidence="11">
        <text>a long-chain 2,3-saturated fatty acyl-CoA + oxidized [electron-transfer flavoprotein] + H(+) = a long-chain (2E)-enoyl-CoA + reduced [electron-transfer flavoprotein]</text>
        <dbReference type="Rhea" id="RHEA:17721"/>
        <dbReference type="Rhea" id="RHEA-COMP:10685"/>
        <dbReference type="Rhea" id="RHEA-COMP:10686"/>
        <dbReference type="ChEBI" id="CHEBI:15378"/>
        <dbReference type="ChEBI" id="CHEBI:57692"/>
        <dbReference type="ChEBI" id="CHEBI:58307"/>
        <dbReference type="ChEBI" id="CHEBI:83721"/>
        <dbReference type="ChEBI" id="CHEBI:83727"/>
        <dbReference type="EC" id="1.3.8.8"/>
    </reaction>
</comment>
<evidence type="ECO:0000256" key="6">
    <source>
        <dbReference type="ARBA" id="ARBA00020144"/>
    </source>
</evidence>
<reference evidence="15 16" key="1">
    <citation type="journal article" date="2014" name="Genome Announc.">
        <title>Draft Genome Sequence of Lutibaculum baratangense Strain AMV1T, Isolated from a Mud Volcano in Andamans, India.</title>
        <authorList>
            <person name="Singh A."/>
            <person name="Sreenivas A."/>
            <person name="Sathyanarayana Reddy G."/>
            <person name="Pinnaka A.K."/>
            <person name="Shivaji S."/>
        </authorList>
    </citation>
    <scope>NUCLEOTIDE SEQUENCE [LARGE SCALE GENOMIC DNA]</scope>
    <source>
        <strain evidence="15 16">AMV1</strain>
    </source>
</reference>
<dbReference type="Pfam" id="PF09317">
    <property type="entry name" value="ACDH_C"/>
    <property type="match status" value="1"/>
</dbReference>
<evidence type="ECO:0000256" key="3">
    <source>
        <dbReference type="ARBA" id="ARBA00009347"/>
    </source>
</evidence>
<dbReference type="InterPro" id="IPR050741">
    <property type="entry name" value="Acyl-CoA_dehydrogenase"/>
</dbReference>
<evidence type="ECO:0000259" key="12">
    <source>
        <dbReference type="Pfam" id="PF00441"/>
    </source>
</evidence>
<dbReference type="InterPro" id="IPR036250">
    <property type="entry name" value="AcylCo_DH-like_C"/>
</dbReference>
<dbReference type="GO" id="GO:0005737">
    <property type="term" value="C:cytoplasm"/>
    <property type="evidence" value="ECO:0007669"/>
    <property type="project" value="TreeGrafter"/>
</dbReference>
<evidence type="ECO:0000256" key="2">
    <source>
        <dbReference type="ARBA" id="ARBA00005005"/>
    </source>
</evidence>
<evidence type="ECO:0000259" key="14">
    <source>
        <dbReference type="Pfam" id="PF09317"/>
    </source>
</evidence>
<dbReference type="EC" id="1.3.8.8" evidence="5"/>
<evidence type="ECO:0000256" key="11">
    <source>
        <dbReference type="ARBA" id="ARBA00049247"/>
    </source>
</evidence>
<dbReference type="FunFam" id="1.10.540.10:FF:000004">
    <property type="entry name" value="Acyl-CoA dehydrogenase"/>
    <property type="match status" value="1"/>
</dbReference>
<proteinExistence type="inferred from homology"/>
<protein>
    <recommendedName>
        <fullName evidence="6">Acyl-coenzyme A dehydrogenase</fullName>
        <ecNumber evidence="4">1.3.8.7</ecNumber>
        <ecNumber evidence="5">1.3.8.8</ecNumber>
    </recommendedName>
</protein>
<keyword evidence="8" id="KW-0274">FAD</keyword>
<dbReference type="InterPro" id="IPR013786">
    <property type="entry name" value="AcylCoA_DH/ox_N"/>
</dbReference>
<dbReference type="PANTHER" id="PTHR48083">
    <property type="entry name" value="MEDIUM-CHAIN SPECIFIC ACYL-COA DEHYDROGENASE, MITOCHONDRIAL-RELATED"/>
    <property type="match status" value="1"/>
</dbReference>
<dbReference type="Pfam" id="PF02771">
    <property type="entry name" value="Acyl-CoA_dh_N"/>
    <property type="match status" value="1"/>
</dbReference>
<feature type="domain" description="Acyl-CoA dehydrogenase/oxidase N-terminal" evidence="13">
    <location>
        <begin position="79"/>
        <end position="174"/>
    </location>
</feature>
<evidence type="ECO:0000313" key="16">
    <source>
        <dbReference type="Proteomes" id="UP000017819"/>
    </source>
</evidence>
<sequence>MLRTIRRDYLTKPIFRWAQKALPSMSETEREAIEAGDVWWDAELFTGNPDWKTLLDTPQAALSAEEQAFVDGPVDEFCAMIDDWQITWEDGDLPREAWDFLKRNRFFGMIIPKEYGGLGFSAFAHSEIVRKISTRSVAAAVSVMVPNSLGPGELLMQFGTKEQRDHWLPRLADGREVPCFGLTSLEAGSDAASMVDSGVVCRDVFDGEEVVGLRLNWKKRYITLAPIATVLGLAFKLYDPEHILGPEVERGITVALIPTDLPGVETGRRHLAAMQFFQNGPTEGHDVFIPLDHIIGGEKQVGKGWKMLMSALAAGRGISLPSQAAAAAAASARYTGAYARIRSQFGIPVGRFEGVQDRLGAIAGNAYLIDGARRLTCAGLDKGHHPAVISAIMKAHATYRMRDVMTDAMDIHGGKTVIDGPRNYLGNFYRAIPVGITVEGANILTRNLIIFGQGSIRAHPWLIKEMNALQIEDRKEALDAFDRAFWGHVGHSAKTFFRAWGRALTGGRFAPRPDAGAVSHHYARLGRYSAAFALAADMALLTLGGALKRKEALSARLGDVLSELYLLSGVLKRWEDEGRQEADLPLVQWCMEMGSARIEQRLDEIYINLPARWAAVLLRLVTLPYGVRSKGPRDKVTQACAELILEPNATRDRLGSGLYVGGEDTEVGRLEHTLKLVVAVEPIRQKLRKERLSWRQGLEKRVITEEEARKVEAAEAAIAEVCTVDDFPPGELSKGARPRSTIVQAAE</sequence>
<keyword evidence="7" id="KW-0285">Flavoprotein</keyword>
<dbReference type="EC" id="1.3.8.7" evidence="4"/>
<evidence type="ECO:0000256" key="4">
    <source>
        <dbReference type="ARBA" id="ARBA00012033"/>
    </source>
</evidence>
<dbReference type="Gene3D" id="1.20.140.10">
    <property type="entry name" value="Butyryl-CoA Dehydrogenase, subunit A, domain 3"/>
    <property type="match status" value="1"/>
</dbReference>
<dbReference type="UniPathway" id="UPA00659"/>
<evidence type="ECO:0000313" key="15">
    <source>
        <dbReference type="EMBL" id="ESR23851.1"/>
    </source>
</evidence>
<comment type="catalytic activity">
    <reaction evidence="10">
        <text>a medium-chain 2,3-saturated fatty acyl-CoA + oxidized [electron-transfer flavoprotein] + H(+) = a medium-chain (2E)-enoyl-CoA + reduced [electron-transfer flavoprotein]</text>
        <dbReference type="Rhea" id="RHEA:14477"/>
        <dbReference type="Rhea" id="RHEA-COMP:10685"/>
        <dbReference type="Rhea" id="RHEA-COMP:10686"/>
        <dbReference type="ChEBI" id="CHEBI:15378"/>
        <dbReference type="ChEBI" id="CHEBI:57692"/>
        <dbReference type="ChEBI" id="CHEBI:58307"/>
        <dbReference type="ChEBI" id="CHEBI:83723"/>
        <dbReference type="ChEBI" id="CHEBI:83726"/>
        <dbReference type="EC" id="1.3.8.7"/>
    </reaction>
</comment>
<dbReference type="EMBL" id="AWXZ01000037">
    <property type="protein sequence ID" value="ESR23851.1"/>
    <property type="molecule type" value="Genomic_DNA"/>
</dbReference>
<evidence type="ECO:0000256" key="7">
    <source>
        <dbReference type="ARBA" id="ARBA00022630"/>
    </source>
</evidence>
<evidence type="ECO:0000256" key="8">
    <source>
        <dbReference type="ARBA" id="ARBA00022827"/>
    </source>
</evidence>
<comment type="similarity">
    <text evidence="3">Belongs to the acyl-CoA dehydrogenase family.</text>
</comment>
<comment type="cofactor">
    <cofactor evidence="1">
        <name>FAD</name>
        <dbReference type="ChEBI" id="CHEBI:57692"/>
    </cofactor>
</comment>
<dbReference type="Gene3D" id="1.10.540.10">
    <property type="entry name" value="Acyl-CoA dehydrogenase/oxidase, N-terminal domain"/>
    <property type="match status" value="1"/>
</dbReference>
<dbReference type="InterPro" id="IPR015396">
    <property type="entry name" value="FadE_C"/>
</dbReference>
<evidence type="ECO:0000256" key="1">
    <source>
        <dbReference type="ARBA" id="ARBA00001974"/>
    </source>
</evidence>
<dbReference type="PANTHER" id="PTHR48083:SF33">
    <property type="entry name" value="ACYL-COENZYME A DEHYDROGENASE"/>
    <property type="match status" value="1"/>
</dbReference>
<dbReference type="InterPro" id="IPR046373">
    <property type="entry name" value="Acyl-CoA_Oxase/DH_mid-dom_sf"/>
</dbReference>
<dbReference type="RefSeq" id="WP_023432921.1">
    <property type="nucleotide sequence ID" value="NZ_AWXZ01000037.1"/>
</dbReference>
<dbReference type="InterPro" id="IPR009100">
    <property type="entry name" value="AcylCoA_DH/oxidase_NM_dom_sf"/>
</dbReference>
<evidence type="ECO:0000259" key="13">
    <source>
        <dbReference type="Pfam" id="PF02771"/>
    </source>
</evidence>
<dbReference type="InterPro" id="IPR037069">
    <property type="entry name" value="AcylCoA_DH/ox_N_sf"/>
</dbReference>
<feature type="domain" description="Acyl-CoA dehydrogenase C-terminal bacterial-type" evidence="14">
    <location>
        <begin position="456"/>
        <end position="727"/>
    </location>
</feature>
<accession>V4RCF6</accession>
<dbReference type="PATRIC" id="fig|631454.5.peg.2761"/>
<dbReference type="AlphaFoldDB" id="V4RCF6"/>
<feature type="domain" description="Acyl-CoA dehydrogenase/oxidase C-terminal" evidence="12">
    <location>
        <begin position="302"/>
        <end position="449"/>
    </location>
</feature>
<dbReference type="GO" id="GO:0050660">
    <property type="term" value="F:flavin adenine dinucleotide binding"/>
    <property type="evidence" value="ECO:0007669"/>
    <property type="project" value="InterPro"/>
</dbReference>
<dbReference type="Gene3D" id="2.40.110.10">
    <property type="entry name" value="Butyryl-CoA Dehydrogenase, subunit A, domain 2"/>
    <property type="match status" value="1"/>
</dbReference>
<dbReference type="GO" id="GO:0033539">
    <property type="term" value="P:fatty acid beta-oxidation using acyl-CoA dehydrogenase"/>
    <property type="evidence" value="ECO:0007669"/>
    <property type="project" value="InterPro"/>
</dbReference>
<evidence type="ECO:0000256" key="10">
    <source>
        <dbReference type="ARBA" id="ARBA00047882"/>
    </source>
</evidence>
<keyword evidence="9" id="KW-0560">Oxidoreductase</keyword>